<keyword evidence="3" id="KW-0597">Phosphoprotein</keyword>
<keyword evidence="15" id="KW-1185">Reference proteome</keyword>
<keyword evidence="6 14" id="KW-0418">Kinase</keyword>
<dbReference type="InterPro" id="IPR008271">
    <property type="entry name" value="Ser/Thr_kinase_AS"/>
</dbReference>
<dbReference type="PROSITE" id="PS00108">
    <property type="entry name" value="PROTEIN_KINASE_ST"/>
    <property type="match status" value="1"/>
</dbReference>
<feature type="binding site" evidence="10">
    <location>
        <position position="275"/>
    </location>
    <ligand>
        <name>ATP</name>
        <dbReference type="ChEBI" id="CHEBI:30616"/>
    </ligand>
</feature>
<dbReference type="PROSITE" id="PS51285">
    <property type="entry name" value="AGC_KINASE_CTER"/>
    <property type="match status" value="1"/>
</dbReference>
<dbReference type="PROSITE" id="PS00107">
    <property type="entry name" value="PROTEIN_KINASE_ATP"/>
    <property type="match status" value="1"/>
</dbReference>
<dbReference type="CDD" id="cd05600">
    <property type="entry name" value="STKc_Sid2p_like"/>
    <property type="match status" value="1"/>
</dbReference>
<feature type="domain" description="AGC-kinase C-terminal" evidence="13">
    <location>
        <begin position="550"/>
        <end position="629"/>
    </location>
</feature>
<evidence type="ECO:0000256" key="9">
    <source>
        <dbReference type="ARBA" id="ARBA00048679"/>
    </source>
</evidence>
<dbReference type="CDD" id="cd21776">
    <property type="entry name" value="MobB_Sid2p-like"/>
    <property type="match status" value="1"/>
</dbReference>
<evidence type="ECO:0000256" key="1">
    <source>
        <dbReference type="ARBA" id="ARBA00012513"/>
    </source>
</evidence>
<dbReference type="PROSITE" id="PS50011">
    <property type="entry name" value="PROTEIN_KINASE_DOM"/>
    <property type="match status" value="1"/>
</dbReference>
<evidence type="ECO:0000256" key="2">
    <source>
        <dbReference type="ARBA" id="ARBA00022527"/>
    </source>
</evidence>
<dbReference type="GO" id="GO:0106310">
    <property type="term" value="F:protein serine kinase activity"/>
    <property type="evidence" value="ECO:0007669"/>
    <property type="project" value="RHEA"/>
</dbReference>
<dbReference type="GO" id="GO:0031028">
    <property type="term" value="P:septation initiation signaling"/>
    <property type="evidence" value="ECO:0007669"/>
    <property type="project" value="EnsemblFungi"/>
</dbReference>
<evidence type="ECO:0000256" key="7">
    <source>
        <dbReference type="ARBA" id="ARBA00022840"/>
    </source>
</evidence>
<comment type="catalytic activity">
    <reaction evidence="8">
        <text>L-threonyl-[protein] + ATP = O-phospho-L-threonyl-[protein] + ADP + H(+)</text>
        <dbReference type="Rhea" id="RHEA:46608"/>
        <dbReference type="Rhea" id="RHEA-COMP:11060"/>
        <dbReference type="Rhea" id="RHEA-COMP:11605"/>
        <dbReference type="ChEBI" id="CHEBI:15378"/>
        <dbReference type="ChEBI" id="CHEBI:30013"/>
        <dbReference type="ChEBI" id="CHEBI:30616"/>
        <dbReference type="ChEBI" id="CHEBI:61977"/>
        <dbReference type="ChEBI" id="CHEBI:456216"/>
        <dbReference type="EC" id="2.7.11.1"/>
    </reaction>
</comment>
<dbReference type="EMBL" id="CDHN01000003">
    <property type="protein sequence ID" value="CEJ91268.1"/>
    <property type="molecule type" value="Genomic_DNA"/>
</dbReference>
<feature type="region of interest" description="Disordered" evidence="11">
    <location>
        <begin position="1"/>
        <end position="55"/>
    </location>
</feature>
<dbReference type="PANTHER" id="PTHR24356">
    <property type="entry name" value="SERINE/THREONINE-PROTEIN KINASE"/>
    <property type="match status" value="1"/>
</dbReference>
<evidence type="ECO:0000256" key="11">
    <source>
        <dbReference type="SAM" id="MobiDB-lite"/>
    </source>
</evidence>
<dbReference type="InterPro" id="IPR050236">
    <property type="entry name" value="Ser_Thr_kinase_AGC"/>
</dbReference>
<sequence>MASFVSNFFQSKEKGADSPRPTTPTKTNSFINPTSTPHGSPSKKTVPPGAHDLPTAFENAMSLNSTGVDSPVRLARPNSTVTPLSPGKLNAQPLEDSFSIEDSILHKSSAVNSPLKKQCQENTPPVSQLNHAAVSRHQLYESKDRPLTATKKFNTSRGLTPEELEILQKPNVRRMVNVTQLYFLDYYFDLLTYVGSRQKRLAAFNAEVPPPPQTDEDAFNKMWTKYTGRERANLRKRRVRLRHGDFQILTQVGQGGYGQVFLAQKKDTREVCALKVMSKKLLFKLDEVRHVLTERDILTTAQSEWLVRLLYSFQDDKSIYLAMEYVPGGDFRTLLNNTGVLSNRHARFYIAEMFCSVDALHQLGYIHRDLKPENFLIDSTGHVKLTDFGLAAGVLAPSRIESMRVKLEEASETSVPFGKPIDQRTVAERRENYRTMREKDVNYAKSIVGSPDYMAPEVLRGEEYDSTVDYWSLGCMLFEALTGFPPFAGSTPEETWRNLKHWKDVLKRPVWEDPNYFLSNRTWNFITTCINSRTRRFSNIKDIYEHHYFAEVEWDTLRQTRAPFVPELDSETDAGYFDDFSNEADMAKYKEVHDKQQALEDMADREDEMSKSLFVGFTFRHRKPMTEDGGSPRKRIPTDDAFGTIF</sequence>
<evidence type="ECO:0000259" key="13">
    <source>
        <dbReference type="PROSITE" id="PS51285"/>
    </source>
</evidence>
<evidence type="ECO:0000256" key="10">
    <source>
        <dbReference type="PROSITE-ProRule" id="PRU10141"/>
    </source>
</evidence>
<dbReference type="FunFam" id="3.30.200.20:FF:000109">
    <property type="entry name" value="Non-specific serine/threonine protein kinase"/>
    <property type="match status" value="1"/>
</dbReference>
<dbReference type="FunFam" id="1.10.510.10:FF:000141">
    <property type="entry name" value="Non-specific serine/threonine protein kinase"/>
    <property type="match status" value="1"/>
</dbReference>
<dbReference type="GO" id="GO:0010971">
    <property type="term" value="P:positive regulation of G2/M transition of mitotic cell cycle"/>
    <property type="evidence" value="ECO:0007669"/>
    <property type="project" value="EnsemblFungi"/>
</dbReference>
<dbReference type="SUPFAM" id="SSF56112">
    <property type="entry name" value="Protein kinase-like (PK-like)"/>
    <property type="match status" value="1"/>
</dbReference>
<evidence type="ECO:0000256" key="5">
    <source>
        <dbReference type="ARBA" id="ARBA00022741"/>
    </source>
</evidence>
<dbReference type="GO" id="GO:1905758">
    <property type="term" value="P:positive regulation of primary cell septum biogenesis"/>
    <property type="evidence" value="ECO:0007669"/>
    <property type="project" value="EnsemblFungi"/>
</dbReference>
<dbReference type="Proteomes" id="UP000039046">
    <property type="component" value="Unassembled WGS sequence"/>
</dbReference>
<dbReference type="GO" id="GO:0120105">
    <property type="term" value="C:mitotic actomyosin contractile ring, intermediate layer"/>
    <property type="evidence" value="ECO:0007669"/>
    <property type="project" value="EnsemblFungi"/>
</dbReference>
<dbReference type="InterPro" id="IPR000961">
    <property type="entry name" value="AGC-kinase_C"/>
</dbReference>
<dbReference type="PANTHER" id="PTHR24356:SF417">
    <property type="entry name" value="CELL CYCLE PROTEIN KINASE DBF2-RELATED"/>
    <property type="match status" value="1"/>
</dbReference>
<dbReference type="GO" id="GO:0044878">
    <property type="term" value="P:mitotic cytokinesis checkpoint signaling"/>
    <property type="evidence" value="ECO:0007669"/>
    <property type="project" value="EnsemblFungi"/>
</dbReference>
<dbReference type="GO" id="GO:0005524">
    <property type="term" value="F:ATP binding"/>
    <property type="evidence" value="ECO:0007669"/>
    <property type="project" value="UniProtKB-UniRule"/>
</dbReference>
<dbReference type="GO" id="GO:0035974">
    <property type="term" value="C:meiotic spindle pole body"/>
    <property type="evidence" value="ECO:0007669"/>
    <property type="project" value="EnsemblFungi"/>
</dbReference>
<reference evidence="14 15" key="1">
    <citation type="journal article" date="2015" name="Genome Announc.">
        <title>Draft Genome Sequence and Gene Annotation of the Entomopathogenic Fungus Verticillium hemipterigenum.</title>
        <authorList>
            <person name="Horn F."/>
            <person name="Habel A."/>
            <person name="Scharf D.H."/>
            <person name="Dworschak J."/>
            <person name="Brakhage A.A."/>
            <person name="Guthke R."/>
            <person name="Hertweck C."/>
            <person name="Linde J."/>
        </authorList>
    </citation>
    <scope>NUCLEOTIDE SEQUENCE [LARGE SCALE GENOMIC DNA]</scope>
</reference>
<feature type="domain" description="Protein kinase" evidence="12">
    <location>
        <begin position="246"/>
        <end position="549"/>
    </location>
</feature>
<dbReference type="Gene3D" id="3.30.200.20">
    <property type="entry name" value="Phosphorylase Kinase, domain 1"/>
    <property type="match status" value="2"/>
</dbReference>
<dbReference type="HOGENOM" id="CLU_000288_67_4_1"/>
<name>A0A0A1TKV1_9HYPO</name>
<evidence type="ECO:0000259" key="12">
    <source>
        <dbReference type="PROSITE" id="PS50011"/>
    </source>
</evidence>
<accession>A0A0A1TKV1</accession>
<dbReference type="GO" id="GO:0034973">
    <property type="term" value="C:Sid2-Mob1 complex"/>
    <property type="evidence" value="ECO:0007669"/>
    <property type="project" value="EnsemblFungi"/>
</dbReference>
<keyword evidence="4" id="KW-0808">Transferase</keyword>
<dbReference type="GO" id="GO:1903501">
    <property type="term" value="P:positive regulation of mitotic actomyosin contractile ring assembly"/>
    <property type="evidence" value="ECO:0007669"/>
    <property type="project" value="EnsemblFungi"/>
</dbReference>
<dbReference type="SMART" id="SM00133">
    <property type="entry name" value="S_TK_X"/>
    <property type="match status" value="1"/>
</dbReference>
<evidence type="ECO:0000256" key="6">
    <source>
        <dbReference type="ARBA" id="ARBA00022777"/>
    </source>
</evidence>
<evidence type="ECO:0000256" key="8">
    <source>
        <dbReference type="ARBA" id="ARBA00047899"/>
    </source>
</evidence>
<dbReference type="FunFam" id="1.10.510.10:FF:000319">
    <property type="entry name" value="Non-specific serine/threonine protein kinase"/>
    <property type="match status" value="1"/>
</dbReference>
<dbReference type="AlphaFoldDB" id="A0A0A1TKV1"/>
<feature type="region of interest" description="Disordered" evidence="11">
    <location>
        <begin position="625"/>
        <end position="646"/>
    </location>
</feature>
<comment type="catalytic activity">
    <reaction evidence="9">
        <text>L-seryl-[protein] + ATP = O-phospho-L-seryl-[protein] + ADP + H(+)</text>
        <dbReference type="Rhea" id="RHEA:17989"/>
        <dbReference type="Rhea" id="RHEA-COMP:9863"/>
        <dbReference type="Rhea" id="RHEA-COMP:11604"/>
        <dbReference type="ChEBI" id="CHEBI:15378"/>
        <dbReference type="ChEBI" id="CHEBI:29999"/>
        <dbReference type="ChEBI" id="CHEBI:30616"/>
        <dbReference type="ChEBI" id="CHEBI:83421"/>
        <dbReference type="ChEBI" id="CHEBI:456216"/>
        <dbReference type="EC" id="2.7.11.1"/>
    </reaction>
</comment>
<gene>
    <name evidence="14" type="ORF">VHEMI06990</name>
</gene>
<evidence type="ECO:0000256" key="3">
    <source>
        <dbReference type="ARBA" id="ARBA00022553"/>
    </source>
</evidence>
<dbReference type="EC" id="2.7.11.1" evidence="1"/>
<feature type="compositionally biased region" description="Polar residues" evidence="11">
    <location>
        <begin position="1"/>
        <end position="10"/>
    </location>
</feature>
<dbReference type="InterPro" id="IPR011009">
    <property type="entry name" value="Kinase-like_dom_sf"/>
</dbReference>
<dbReference type="SMART" id="SM00220">
    <property type="entry name" value="S_TKc"/>
    <property type="match status" value="1"/>
</dbReference>
<dbReference type="GO" id="GO:0004674">
    <property type="term" value="F:protein serine/threonine kinase activity"/>
    <property type="evidence" value="ECO:0007669"/>
    <property type="project" value="UniProtKB-KW"/>
</dbReference>
<evidence type="ECO:0000256" key="4">
    <source>
        <dbReference type="ARBA" id="ARBA00022679"/>
    </source>
</evidence>
<keyword evidence="5 10" id="KW-0547">Nucleotide-binding</keyword>
<dbReference type="InterPro" id="IPR000719">
    <property type="entry name" value="Prot_kinase_dom"/>
</dbReference>
<proteinExistence type="predicted"/>
<protein>
    <recommendedName>
        <fullName evidence="1">non-specific serine/threonine protein kinase</fullName>
        <ecNumber evidence="1">2.7.11.1</ecNumber>
    </recommendedName>
</protein>
<dbReference type="InterPro" id="IPR017441">
    <property type="entry name" value="Protein_kinase_ATP_BS"/>
</dbReference>
<dbReference type="GO" id="GO:1902846">
    <property type="term" value="P:positive regulation of mitotic spindle elongation"/>
    <property type="evidence" value="ECO:0007669"/>
    <property type="project" value="EnsemblFungi"/>
</dbReference>
<dbReference type="STRING" id="1531966.A0A0A1TKV1"/>
<dbReference type="GO" id="GO:1902854">
    <property type="term" value="P:positive regulation of nuclear migration during mitotic telophase"/>
    <property type="evidence" value="ECO:0007669"/>
    <property type="project" value="EnsemblFungi"/>
</dbReference>
<dbReference type="Pfam" id="PF00069">
    <property type="entry name" value="Pkinase"/>
    <property type="match status" value="2"/>
</dbReference>
<keyword evidence="2" id="KW-0723">Serine/threonine-protein kinase</keyword>
<keyword evidence="7 10" id="KW-0067">ATP-binding</keyword>
<dbReference type="InterPro" id="IPR017892">
    <property type="entry name" value="Pkinase_C"/>
</dbReference>
<dbReference type="Gene3D" id="1.10.510.10">
    <property type="entry name" value="Transferase(Phosphotransferase) domain 1"/>
    <property type="match status" value="2"/>
</dbReference>
<dbReference type="Pfam" id="PF00433">
    <property type="entry name" value="Pkinase_C"/>
    <property type="match status" value="1"/>
</dbReference>
<dbReference type="GO" id="GO:1903473">
    <property type="term" value="P:positive regulation of mitotic actomyosin contractile ring contraction"/>
    <property type="evidence" value="ECO:0007669"/>
    <property type="project" value="EnsemblFungi"/>
</dbReference>
<evidence type="ECO:0000313" key="15">
    <source>
        <dbReference type="Proteomes" id="UP000039046"/>
    </source>
</evidence>
<dbReference type="GO" id="GO:0044732">
    <property type="term" value="C:mitotic spindle pole body"/>
    <property type="evidence" value="ECO:0007669"/>
    <property type="project" value="EnsemblFungi"/>
</dbReference>
<feature type="region of interest" description="Disordered" evidence="11">
    <location>
        <begin position="67"/>
        <end position="92"/>
    </location>
</feature>
<feature type="compositionally biased region" description="Polar residues" evidence="11">
    <location>
        <begin position="23"/>
        <end position="43"/>
    </location>
</feature>
<dbReference type="OrthoDB" id="18472at2759"/>
<evidence type="ECO:0000313" key="14">
    <source>
        <dbReference type="EMBL" id="CEJ91268.1"/>
    </source>
</evidence>
<organism evidence="14 15">
    <name type="scientific">[Torrubiella] hemipterigena</name>
    <dbReference type="NCBI Taxonomy" id="1531966"/>
    <lineage>
        <taxon>Eukaryota</taxon>
        <taxon>Fungi</taxon>
        <taxon>Dikarya</taxon>
        <taxon>Ascomycota</taxon>
        <taxon>Pezizomycotina</taxon>
        <taxon>Sordariomycetes</taxon>
        <taxon>Hypocreomycetidae</taxon>
        <taxon>Hypocreales</taxon>
        <taxon>Clavicipitaceae</taxon>
        <taxon>Clavicipitaceae incertae sedis</taxon>
        <taxon>'Torrubiella' clade</taxon>
    </lineage>
</organism>